<dbReference type="Pfam" id="PF10163">
    <property type="entry name" value="EnY2"/>
    <property type="match status" value="1"/>
</dbReference>
<proteinExistence type="predicted"/>
<dbReference type="InterPro" id="IPR038212">
    <property type="entry name" value="TF_EnY2_sf"/>
</dbReference>
<dbReference type="Gene3D" id="1.10.246.140">
    <property type="match status" value="1"/>
</dbReference>
<sequence>MATNGNTNSKTNGVTVPVNDTTAGWNPDFRDQVVLALRDNGGLNRIQSIMRQRLDESGWTEDLKKYITELFRSGKATTYDEAHALVMKRVNGDEGASAALTPELTIPDDAKLGGAEAVKKELREVNLDSASGAGGGHAKDGASSDAAQTTQLPADSAATKPDAPVQYVAAPVPGTVQSGNDKSVALDGGHAAQTSQLTLVSANTDSKVPTQQSRHTPGKIGTQQSCNYESGTQERPQASSGGSGKKKRDPGLNGGYWTPKSVYNKRVSDA</sequence>
<accession>A0AAJ0DKM2</accession>
<name>A0AAJ0DKM2_9PEZI</name>
<dbReference type="GO" id="GO:0000124">
    <property type="term" value="C:SAGA complex"/>
    <property type="evidence" value="ECO:0007669"/>
    <property type="project" value="InterPro"/>
</dbReference>
<protein>
    <submittedName>
        <fullName evidence="2">Uncharacterized protein</fullName>
    </submittedName>
</protein>
<dbReference type="Proteomes" id="UP001271007">
    <property type="component" value="Unassembled WGS sequence"/>
</dbReference>
<feature type="compositionally biased region" description="Polar residues" evidence="1">
    <location>
        <begin position="202"/>
        <end position="240"/>
    </location>
</feature>
<gene>
    <name evidence="2" type="ORF">LTR09_006776</name>
</gene>
<dbReference type="GO" id="GO:0003713">
    <property type="term" value="F:transcription coactivator activity"/>
    <property type="evidence" value="ECO:0007669"/>
    <property type="project" value="InterPro"/>
</dbReference>
<keyword evidence="3" id="KW-1185">Reference proteome</keyword>
<dbReference type="InterPro" id="IPR018783">
    <property type="entry name" value="TF_ENY2"/>
</dbReference>
<reference evidence="2" key="1">
    <citation type="submission" date="2023-04" db="EMBL/GenBank/DDBJ databases">
        <title>Black Yeasts Isolated from many extreme environments.</title>
        <authorList>
            <person name="Coleine C."/>
            <person name="Stajich J.E."/>
            <person name="Selbmann L."/>
        </authorList>
    </citation>
    <scope>NUCLEOTIDE SEQUENCE</scope>
    <source>
        <strain evidence="2">CCFEE 5312</strain>
    </source>
</reference>
<comment type="caution">
    <text evidence="2">The sequence shown here is derived from an EMBL/GenBank/DDBJ whole genome shotgun (WGS) entry which is preliminary data.</text>
</comment>
<organism evidence="2 3">
    <name type="scientific">Extremus antarcticus</name>
    <dbReference type="NCBI Taxonomy" id="702011"/>
    <lineage>
        <taxon>Eukaryota</taxon>
        <taxon>Fungi</taxon>
        <taxon>Dikarya</taxon>
        <taxon>Ascomycota</taxon>
        <taxon>Pezizomycotina</taxon>
        <taxon>Dothideomycetes</taxon>
        <taxon>Dothideomycetidae</taxon>
        <taxon>Mycosphaerellales</taxon>
        <taxon>Extremaceae</taxon>
        <taxon>Extremus</taxon>
    </lineage>
</organism>
<dbReference type="GO" id="GO:0006406">
    <property type="term" value="P:mRNA export from nucleus"/>
    <property type="evidence" value="ECO:0007669"/>
    <property type="project" value="InterPro"/>
</dbReference>
<dbReference type="AlphaFoldDB" id="A0AAJ0DKM2"/>
<evidence type="ECO:0000256" key="1">
    <source>
        <dbReference type="SAM" id="MobiDB-lite"/>
    </source>
</evidence>
<evidence type="ECO:0000313" key="3">
    <source>
        <dbReference type="Proteomes" id="UP001271007"/>
    </source>
</evidence>
<dbReference type="GO" id="GO:0005643">
    <property type="term" value="C:nuclear pore"/>
    <property type="evidence" value="ECO:0007669"/>
    <property type="project" value="InterPro"/>
</dbReference>
<evidence type="ECO:0000313" key="2">
    <source>
        <dbReference type="EMBL" id="KAK3052184.1"/>
    </source>
</evidence>
<dbReference type="EMBL" id="JAWDJX010000022">
    <property type="protein sequence ID" value="KAK3052184.1"/>
    <property type="molecule type" value="Genomic_DNA"/>
</dbReference>
<feature type="region of interest" description="Disordered" evidence="1">
    <location>
        <begin position="128"/>
        <end position="161"/>
    </location>
</feature>
<feature type="region of interest" description="Disordered" evidence="1">
    <location>
        <begin position="202"/>
        <end position="270"/>
    </location>
</feature>